<keyword evidence="1" id="KW-0812">Transmembrane</keyword>
<dbReference type="Pfam" id="PF11804">
    <property type="entry name" value="DUF3325"/>
    <property type="match status" value="1"/>
</dbReference>
<evidence type="ECO:0000256" key="1">
    <source>
        <dbReference type="SAM" id="Phobius"/>
    </source>
</evidence>
<name>A0A9P1JV87_9PROT</name>
<evidence type="ECO:0000313" key="2">
    <source>
        <dbReference type="EMBL" id="CCD00408.1"/>
    </source>
</evidence>
<protein>
    <recommendedName>
        <fullName evidence="4">DUF3325 domain-containing protein</fullName>
    </recommendedName>
</protein>
<sequence length="97" mass="10033">MSMIHLSSFILCLTGFAALAVAMDRPQHDLFGRSLPGPATLALRVGGAVSLLGALGLLVSWQGWGLGLVMFSGHTSLGAGVVHGALIVRGRWAARPN</sequence>
<feature type="transmembrane region" description="Helical" evidence="1">
    <location>
        <begin position="41"/>
        <end position="61"/>
    </location>
</feature>
<gene>
    <name evidence="2" type="ORF">AZOBR_p180003</name>
</gene>
<reference evidence="2 3" key="1">
    <citation type="journal article" date="2011" name="PLoS Genet.">
        <title>Azospirillum genomes reveal transition of bacteria from aquatic to terrestrial environments.</title>
        <authorList>
            <person name="Wisniewski-Dye F."/>
            <person name="Borziak K."/>
            <person name="Khalsa-Moyers G."/>
            <person name="Alexandre G."/>
            <person name="Sukharnikov L.O."/>
            <person name="Wuichet K."/>
            <person name="Hurst G.B."/>
            <person name="McDonald W.H."/>
            <person name="Robertson J.S."/>
            <person name="Barbe V."/>
            <person name="Calteau A."/>
            <person name="Rouy Z."/>
            <person name="Mangenot S."/>
            <person name="Prigent-Combaret C."/>
            <person name="Normand P."/>
            <person name="Boyer M."/>
            <person name="Siguier P."/>
            <person name="Dessaux Y."/>
            <person name="Elmerich C."/>
            <person name="Condemine G."/>
            <person name="Krishnen G."/>
            <person name="Kennedy I."/>
            <person name="Paterson A.H."/>
            <person name="Gonzalez V."/>
            <person name="Mavingui P."/>
            <person name="Zhulin I.B."/>
        </authorList>
    </citation>
    <scope>NUCLEOTIDE SEQUENCE [LARGE SCALE GENOMIC DNA]</scope>
    <source>
        <strain evidence="2 3">Sp245</strain>
    </source>
</reference>
<organism evidence="2 3">
    <name type="scientific">Azospirillum baldaniorum</name>
    <dbReference type="NCBI Taxonomy" id="1064539"/>
    <lineage>
        <taxon>Bacteria</taxon>
        <taxon>Pseudomonadati</taxon>
        <taxon>Pseudomonadota</taxon>
        <taxon>Alphaproteobacteria</taxon>
        <taxon>Rhodospirillales</taxon>
        <taxon>Azospirillaceae</taxon>
        <taxon>Azospirillum</taxon>
    </lineage>
</organism>
<keyword evidence="2" id="KW-0614">Plasmid</keyword>
<dbReference type="AlphaFoldDB" id="A0A9P1JV87"/>
<evidence type="ECO:0000313" key="3">
    <source>
        <dbReference type="Proteomes" id="UP000007319"/>
    </source>
</evidence>
<dbReference type="EMBL" id="HE577328">
    <property type="protein sequence ID" value="CCD00408.1"/>
    <property type="molecule type" value="Genomic_DNA"/>
</dbReference>
<evidence type="ECO:0008006" key="4">
    <source>
        <dbReference type="Google" id="ProtNLM"/>
    </source>
</evidence>
<keyword evidence="3" id="KW-1185">Reference proteome</keyword>
<keyword evidence="1" id="KW-0472">Membrane</keyword>
<proteinExistence type="predicted"/>
<dbReference type="Proteomes" id="UP000007319">
    <property type="component" value="Plasmid AZOBR_p1"/>
</dbReference>
<dbReference type="InterPro" id="IPR021762">
    <property type="entry name" value="DUF3325"/>
</dbReference>
<dbReference type="KEGG" id="abs:AZOBR_p180003"/>
<accession>A0A9P1JV87</accession>
<geneLocation type="plasmid" evidence="2 3">
    <name>AZOBR_p1</name>
</geneLocation>
<feature type="transmembrane region" description="Helical" evidence="1">
    <location>
        <begin position="68"/>
        <end position="88"/>
    </location>
</feature>
<keyword evidence="1" id="KW-1133">Transmembrane helix</keyword>